<gene>
    <name evidence="5" type="primary">LOC100907595</name>
</gene>
<evidence type="ECO:0000259" key="3">
    <source>
        <dbReference type="SMART" id="SM00210"/>
    </source>
</evidence>
<dbReference type="SMART" id="SM00210">
    <property type="entry name" value="TSPN"/>
    <property type="match status" value="1"/>
</dbReference>
<dbReference type="Gene3D" id="2.60.120.200">
    <property type="match status" value="1"/>
</dbReference>
<dbReference type="Proteomes" id="UP000694867">
    <property type="component" value="Unplaced"/>
</dbReference>
<dbReference type="SUPFAM" id="SSF49899">
    <property type="entry name" value="Concanavalin A-like lectins/glucanases"/>
    <property type="match status" value="1"/>
</dbReference>
<dbReference type="RefSeq" id="XP_003739678.1">
    <property type="nucleotide sequence ID" value="XM_003739630.1"/>
</dbReference>
<evidence type="ECO:0000313" key="4">
    <source>
        <dbReference type="Proteomes" id="UP000694867"/>
    </source>
</evidence>
<dbReference type="InterPro" id="IPR013320">
    <property type="entry name" value="ConA-like_dom_sf"/>
</dbReference>
<keyword evidence="1" id="KW-0677">Repeat</keyword>
<feature type="domain" description="Thrombospondin-like N-terminal" evidence="3">
    <location>
        <begin position="24"/>
        <end position="208"/>
    </location>
</feature>
<dbReference type="AlphaFoldDB" id="A0AAJ6QPK3"/>
<proteinExistence type="predicted"/>
<evidence type="ECO:0000313" key="5">
    <source>
        <dbReference type="RefSeq" id="XP_003739678.1"/>
    </source>
</evidence>
<keyword evidence="4" id="KW-1185">Reference proteome</keyword>
<dbReference type="GeneID" id="100907595"/>
<protein>
    <submittedName>
        <fullName evidence="5">Collagen alpha-1(XVIII) chain-like</fullName>
    </submittedName>
</protein>
<reference evidence="5" key="1">
    <citation type="submission" date="2025-08" db="UniProtKB">
        <authorList>
            <consortium name="RefSeq"/>
        </authorList>
    </citation>
    <scope>IDENTIFICATION</scope>
</reference>
<evidence type="ECO:0000256" key="1">
    <source>
        <dbReference type="ARBA" id="ARBA00022737"/>
    </source>
</evidence>
<dbReference type="InterPro" id="IPR048287">
    <property type="entry name" value="TSPN-like_N"/>
</dbReference>
<organism evidence="4 5">
    <name type="scientific">Galendromus occidentalis</name>
    <name type="common">western predatory mite</name>
    <dbReference type="NCBI Taxonomy" id="34638"/>
    <lineage>
        <taxon>Eukaryota</taxon>
        <taxon>Metazoa</taxon>
        <taxon>Ecdysozoa</taxon>
        <taxon>Arthropoda</taxon>
        <taxon>Chelicerata</taxon>
        <taxon>Arachnida</taxon>
        <taxon>Acari</taxon>
        <taxon>Parasitiformes</taxon>
        <taxon>Mesostigmata</taxon>
        <taxon>Gamasina</taxon>
        <taxon>Phytoseioidea</taxon>
        <taxon>Phytoseiidae</taxon>
        <taxon>Typhlodrominae</taxon>
        <taxon>Galendromus</taxon>
    </lineage>
</organism>
<dbReference type="KEGG" id="goe:100907595"/>
<name>A0AAJ6QPK3_9ACAR</name>
<accession>A0AAJ6QPK3</accession>
<sequence length="213" mass="23872">MPPPPMKELGPVPPPPTSWFDCHEIDLLYEVHPTDSTPGVRKADSDSGIGKKNNRNAISLAPNSQIRIPHRLVLPEQMPRHFIFVSRLKSESPLGGYLFAVLDSSDTVVQLGVYMHPVDDFKQNISVYYSDTRRNKQIADFVTDDFTGSWIWLSLKLHGDDMTLYINCKVVSTVRVTRSNDPLSFDMVSTVFIGQGGPVLNGHFVVSTLLKYL</sequence>
<evidence type="ECO:0000256" key="2">
    <source>
        <dbReference type="SAM" id="MobiDB-lite"/>
    </source>
</evidence>
<feature type="region of interest" description="Disordered" evidence="2">
    <location>
        <begin position="36"/>
        <end position="56"/>
    </location>
</feature>